<evidence type="ECO:0000313" key="5">
    <source>
        <dbReference type="Proteomes" id="UP000813462"/>
    </source>
</evidence>
<dbReference type="InterPro" id="IPR001878">
    <property type="entry name" value="Znf_CCHC"/>
</dbReference>
<protein>
    <recommendedName>
        <fullName evidence="3">CCHC-type domain-containing protein</fullName>
    </recommendedName>
</protein>
<dbReference type="InterPro" id="IPR025836">
    <property type="entry name" value="Zn_knuckle_CX2CX4HX4C"/>
</dbReference>
<evidence type="ECO:0000313" key="4">
    <source>
        <dbReference type="EMBL" id="KAH7512989.1"/>
    </source>
</evidence>
<evidence type="ECO:0000256" key="1">
    <source>
        <dbReference type="PROSITE-ProRule" id="PRU00047"/>
    </source>
</evidence>
<dbReference type="GO" id="GO:0003676">
    <property type="term" value="F:nucleic acid binding"/>
    <property type="evidence" value="ECO:0007669"/>
    <property type="project" value="InterPro"/>
</dbReference>
<feature type="compositionally biased region" description="Polar residues" evidence="2">
    <location>
        <begin position="8"/>
        <end position="27"/>
    </location>
</feature>
<dbReference type="Pfam" id="PF14392">
    <property type="entry name" value="zf-CCHC_4"/>
    <property type="match status" value="1"/>
</dbReference>
<feature type="domain" description="CCHC-type" evidence="3">
    <location>
        <begin position="76"/>
        <end position="89"/>
    </location>
</feature>
<dbReference type="PROSITE" id="PS50158">
    <property type="entry name" value="ZF_CCHC"/>
    <property type="match status" value="1"/>
</dbReference>
<keyword evidence="1" id="KW-0479">Metal-binding</keyword>
<proteinExistence type="predicted"/>
<evidence type="ECO:0000256" key="2">
    <source>
        <dbReference type="SAM" id="MobiDB-lite"/>
    </source>
</evidence>
<reference evidence="4" key="1">
    <citation type="journal article" date="2021" name="Front. Plant Sci.">
        <title>Chromosome-Scale Genome Assembly for Chinese Sour Jujube and Insights Into Its Genome Evolution and Domestication Signature.</title>
        <authorList>
            <person name="Shen L.-Y."/>
            <person name="Luo H."/>
            <person name="Wang X.-L."/>
            <person name="Wang X.-M."/>
            <person name="Qiu X.-J."/>
            <person name="Liu H."/>
            <person name="Zhou S.-S."/>
            <person name="Jia K.-H."/>
            <person name="Nie S."/>
            <person name="Bao Y.-T."/>
            <person name="Zhang R.-G."/>
            <person name="Yun Q.-Z."/>
            <person name="Chai Y.-H."/>
            <person name="Lu J.-Y."/>
            <person name="Li Y."/>
            <person name="Zhao S.-W."/>
            <person name="Mao J.-F."/>
            <person name="Jia S.-G."/>
            <person name="Mao Y.-M."/>
        </authorList>
    </citation>
    <scope>NUCLEOTIDE SEQUENCE</scope>
    <source>
        <strain evidence="4">AT0</strain>
        <tissue evidence="4">Leaf</tissue>
    </source>
</reference>
<gene>
    <name evidence="4" type="ORF">FEM48_Zijuj12G0148900</name>
</gene>
<name>A0A978UDZ6_ZIZJJ</name>
<dbReference type="Proteomes" id="UP000813462">
    <property type="component" value="Unassembled WGS sequence"/>
</dbReference>
<comment type="caution">
    <text evidence="4">The sequence shown here is derived from an EMBL/GenBank/DDBJ whole genome shotgun (WGS) entry which is preliminary data.</text>
</comment>
<dbReference type="EMBL" id="JAEACU010000012">
    <property type="protein sequence ID" value="KAH7512989.1"/>
    <property type="molecule type" value="Genomic_DNA"/>
</dbReference>
<dbReference type="GO" id="GO:0008270">
    <property type="term" value="F:zinc ion binding"/>
    <property type="evidence" value="ECO:0007669"/>
    <property type="project" value="UniProtKB-KW"/>
</dbReference>
<keyword evidence="1" id="KW-0863">Zinc-finger</keyword>
<evidence type="ECO:0000259" key="3">
    <source>
        <dbReference type="PROSITE" id="PS50158"/>
    </source>
</evidence>
<sequence length="146" mass="15584">MITEKNIRNGTSRKNGSNDAGTSSRNTGDGHVEGSNEGSVGVAPASSHKNANSFLLKVGIGGPWIQFAYEKLVECCYGCGIIGHGKRNCSTSNAHGNSIEGTQYSPWLKAEPDVYTERKDNTLLQWVPIPRGGPFVSSSEDVNTDP</sequence>
<organism evidence="4 5">
    <name type="scientific">Ziziphus jujuba var. spinosa</name>
    <dbReference type="NCBI Taxonomy" id="714518"/>
    <lineage>
        <taxon>Eukaryota</taxon>
        <taxon>Viridiplantae</taxon>
        <taxon>Streptophyta</taxon>
        <taxon>Embryophyta</taxon>
        <taxon>Tracheophyta</taxon>
        <taxon>Spermatophyta</taxon>
        <taxon>Magnoliopsida</taxon>
        <taxon>eudicotyledons</taxon>
        <taxon>Gunneridae</taxon>
        <taxon>Pentapetalae</taxon>
        <taxon>rosids</taxon>
        <taxon>fabids</taxon>
        <taxon>Rosales</taxon>
        <taxon>Rhamnaceae</taxon>
        <taxon>Paliureae</taxon>
        <taxon>Ziziphus</taxon>
    </lineage>
</organism>
<keyword evidence="1" id="KW-0862">Zinc</keyword>
<dbReference type="AlphaFoldDB" id="A0A978UDZ6"/>
<feature type="region of interest" description="Disordered" evidence="2">
    <location>
        <begin position="1"/>
        <end position="46"/>
    </location>
</feature>
<accession>A0A978UDZ6</accession>